<dbReference type="OrthoDB" id="9814092at2"/>
<keyword evidence="1" id="KW-1133">Transmembrane helix</keyword>
<dbReference type="PANTHER" id="PTHR21248">
    <property type="entry name" value="CARDIOLIPIN SYNTHASE"/>
    <property type="match status" value="1"/>
</dbReference>
<dbReference type="SMART" id="SM00155">
    <property type="entry name" value="PLDc"/>
    <property type="match status" value="2"/>
</dbReference>
<dbReference type="GO" id="GO:0030572">
    <property type="term" value="F:phosphatidyltransferase activity"/>
    <property type="evidence" value="ECO:0007669"/>
    <property type="project" value="UniProtKB-ARBA"/>
</dbReference>
<dbReference type="Pfam" id="PF13091">
    <property type="entry name" value="PLDc_2"/>
    <property type="match status" value="2"/>
</dbReference>
<dbReference type="PROSITE" id="PS50035">
    <property type="entry name" value="PLD"/>
    <property type="match status" value="2"/>
</dbReference>
<organism evidence="3 4">
    <name type="scientific">Solilutibacter oculi</name>
    <dbReference type="NCBI Taxonomy" id="2698682"/>
    <lineage>
        <taxon>Bacteria</taxon>
        <taxon>Pseudomonadati</taxon>
        <taxon>Pseudomonadota</taxon>
        <taxon>Gammaproteobacteria</taxon>
        <taxon>Lysobacterales</taxon>
        <taxon>Lysobacteraceae</taxon>
        <taxon>Solilutibacter</taxon>
    </lineage>
</organism>
<dbReference type="RefSeq" id="WP_112926369.1">
    <property type="nucleotide sequence ID" value="NZ_CP029556.1"/>
</dbReference>
<dbReference type="CDD" id="cd09111">
    <property type="entry name" value="PLDc_ymdC_like_1"/>
    <property type="match status" value="1"/>
</dbReference>
<feature type="transmembrane region" description="Helical" evidence="1">
    <location>
        <begin position="12"/>
        <end position="31"/>
    </location>
</feature>
<gene>
    <name evidence="3" type="ORF">DCD74_05105</name>
</gene>
<feature type="domain" description="PLD phosphodiesterase" evidence="2">
    <location>
        <begin position="414"/>
        <end position="441"/>
    </location>
</feature>
<name>A0A344J546_9GAMM</name>
<dbReference type="EMBL" id="CP029556">
    <property type="protein sequence ID" value="AXA84156.1"/>
    <property type="molecule type" value="Genomic_DNA"/>
</dbReference>
<evidence type="ECO:0000256" key="1">
    <source>
        <dbReference type="SAM" id="Phobius"/>
    </source>
</evidence>
<keyword evidence="1" id="KW-0472">Membrane</keyword>
<evidence type="ECO:0000259" key="2">
    <source>
        <dbReference type="PROSITE" id="PS50035"/>
    </source>
</evidence>
<protein>
    <submittedName>
        <fullName evidence="3">Phospholipase D family protein</fullName>
    </submittedName>
</protein>
<reference evidence="4" key="1">
    <citation type="submission" date="2018-05" db="EMBL/GenBank/DDBJ databases">
        <title>Luteimonas pekinense sp. nov., isolated from human Meibomian gland secretions, Beijing, China.</title>
        <authorList>
            <person name="Wen T."/>
            <person name="Bai H."/>
            <person name="Lv H."/>
        </authorList>
    </citation>
    <scope>NUCLEOTIDE SEQUENCE [LARGE SCALE GENOMIC DNA]</scope>
    <source>
        <strain evidence="4">83-4</strain>
    </source>
</reference>
<dbReference type="GO" id="GO:0032049">
    <property type="term" value="P:cardiolipin biosynthetic process"/>
    <property type="evidence" value="ECO:0007669"/>
    <property type="project" value="UniProtKB-ARBA"/>
</dbReference>
<evidence type="ECO:0000313" key="4">
    <source>
        <dbReference type="Proteomes" id="UP000251842"/>
    </source>
</evidence>
<keyword evidence="4" id="KW-1185">Reference proteome</keyword>
<dbReference type="Proteomes" id="UP000251842">
    <property type="component" value="Chromosome"/>
</dbReference>
<dbReference type="AlphaFoldDB" id="A0A344J546"/>
<dbReference type="InterPro" id="IPR025202">
    <property type="entry name" value="PLD-like_dom"/>
</dbReference>
<accession>A0A344J546</accession>
<sequence length="524" mass="59007">MFDIRYPTWKQGIALALLIVVGLMLSGWILADRLMPPAVGTPATTLPLQPDQTRIDRELVPLLARHPGESGVILLSEGLDAFAARVMATRQAGRSLDVQYYIWHDDVTGRLLAHELWKAADRGVRVRLLLDDMNATDKDAKWLALDRHPNIELRLYNPFRNRQGLERVIELLQRAFSLNHRMHNKAWIADGRAAIVGGRNVGVEYFDASEESNFRDLDALVFGPVVAEASDTFDAYWNSAAVVPISALRRKPRALTEAFLADMREELKGPQAQAYLRRVADRKALHDYAEGRLTPHWSANVRIVADPPVKRTREKHTDWLVDKIEAQLRTTRQQALLVSPYFVPGDAFTEAMVRGVREGRQVGIVTNSLAANDVFAVHGGYARYRERLLAGGVQLHELRAEPGSEASGSAFGSSGASLHTKAYVLDGRRGFIGSYNLDPRSAYLNTEMGLMFDDPAIGRELVAEYLRLSKPASSYWLYLDGQQRLRWLDRSQTPPRVYEREPEASWLRRTKARIAGWLPIESQL</sequence>
<dbReference type="PANTHER" id="PTHR21248:SF12">
    <property type="entry name" value="CARDIOLIPIN SYNTHASE C"/>
    <property type="match status" value="1"/>
</dbReference>
<keyword evidence="1" id="KW-0812">Transmembrane</keyword>
<proteinExistence type="predicted"/>
<dbReference type="InterPro" id="IPR001736">
    <property type="entry name" value="PLipase_D/transphosphatidylase"/>
</dbReference>
<dbReference type="CDD" id="cd09113">
    <property type="entry name" value="PLDc_ymdC_like_2"/>
    <property type="match status" value="1"/>
</dbReference>
<evidence type="ECO:0000313" key="3">
    <source>
        <dbReference type="EMBL" id="AXA84156.1"/>
    </source>
</evidence>
<feature type="domain" description="PLD phosphodiesterase" evidence="2">
    <location>
        <begin position="178"/>
        <end position="205"/>
    </location>
</feature>
<dbReference type="Gene3D" id="3.30.870.10">
    <property type="entry name" value="Endonuclease Chain A"/>
    <property type="match status" value="2"/>
</dbReference>
<dbReference type="KEGG" id="lue:DCD74_05105"/>
<dbReference type="SUPFAM" id="SSF56024">
    <property type="entry name" value="Phospholipase D/nuclease"/>
    <property type="match status" value="2"/>
</dbReference>